<comment type="catalytic activity">
    <reaction evidence="1">
        <text>ATP + protein L-histidine = ADP + protein N-phospho-L-histidine.</text>
        <dbReference type="EC" id="2.7.13.3"/>
    </reaction>
</comment>
<evidence type="ECO:0000256" key="2">
    <source>
        <dbReference type="ARBA" id="ARBA00004651"/>
    </source>
</evidence>
<dbReference type="GO" id="GO:0016301">
    <property type="term" value="F:kinase activity"/>
    <property type="evidence" value="ECO:0007669"/>
    <property type="project" value="UniProtKB-KW"/>
</dbReference>
<dbReference type="GO" id="GO:0016787">
    <property type="term" value="F:hydrolase activity"/>
    <property type="evidence" value="ECO:0007669"/>
    <property type="project" value="UniProtKB-KW"/>
</dbReference>
<dbReference type="CDD" id="cd16949">
    <property type="entry name" value="HATPase_CpxA-like"/>
    <property type="match status" value="1"/>
</dbReference>
<gene>
    <name evidence="17" type="primary">cpxA</name>
    <name evidence="17" type="ORF">QWJ08_12795</name>
</gene>
<evidence type="ECO:0000256" key="1">
    <source>
        <dbReference type="ARBA" id="ARBA00000085"/>
    </source>
</evidence>
<evidence type="ECO:0000256" key="9">
    <source>
        <dbReference type="ARBA" id="ARBA00022777"/>
    </source>
</evidence>
<keyword evidence="7 14" id="KW-0812">Transmembrane</keyword>
<dbReference type="Pfam" id="PF16527">
    <property type="entry name" value="CpxA_peri"/>
    <property type="match status" value="1"/>
</dbReference>
<dbReference type="InterPro" id="IPR032404">
    <property type="entry name" value="CpxA_peri"/>
</dbReference>
<dbReference type="SUPFAM" id="SSF47384">
    <property type="entry name" value="Homodimeric domain of signal transducing histidine kinase"/>
    <property type="match status" value="1"/>
</dbReference>
<evidence type="ECO:0000256" key="14">
    <source>
        <dbReference type="SAM" id="Phobius"/>
    </source>
</evidence>
<dbReference type="InterPro" id="IPR036097">
    <property type="entry name" value="HisK_dim/P_sf"/>
</dbReference>
<dbReference type="Gene3D" id="1.10.287.130">
    <property type="match status" value="1"/>
</dbReference>
<evidence type="ECO:0000313" key="17">
    <source>
        <dbReference type="EMBL" id="MDN2482252.1"/>
    </source>
</evidence>
<dbReference type="SMART" id="SM00304">
    <property type="entry name" value="HAMP"/>
    <property type="match status" value="1"/>
</dbReference>
<accession>A0ABT7Y2M6</accession>
<dbReference type="CDD" id="cd06225">
    <property type="entry name" value="HAMP"/>
    <property type="match status" value="1"/>
</dbReference>
<dbReference type="Proteomes" id="UP001169719">
    <property type="component" value="Unassembled WGS sequence"/>
</dbReference>
<dbReference type="Pfam" id="PF00512">
    <property type="entry name" value="HisKA"/>
    <property type="match status" value="1"/>
</dbReference>
<feature type="domain" description="HAMP" evidence="16">
    <location>
        <begin position="189"/>
        <end position="242"/>
    </location>
</feature>
<dbReference type="InterPro" id="IPR050398">
    <property type="entry name" value="HssS/ArlS-like"/>
</dbReference>
<dbReference type="Gene3D" id="3.30.565.10">
    <property type="entry name" value="Histidine kinase-like ATPase, C-terminal domain"/>
    <property type="match status" value="1"/>
</dbReference>
<keyword evidence="13 14" id="KW-0472">Membrane</keyword>
<keyword evidence="4" id="KW-1003">Cell membrane</keyword>
<dbReference type="SMART" id="SM00388">
    <property type="entry name" value="HisKA"/>
    <property type="match status" value="1"/>
</dbReference>
<dbReference type="InterPro" id="IPR005467">
    <property type="entry name" value="His_kinase_dom"/>
</dbReference>
<evidence type="ECO:0000256" key="12">
    <source>
        <dbReference type="ARBA" id="ARBA00023012"/>
    </source>
</evidence>
<evidence type="ECO:0000259" key="15">
    <source>
        <dbReference type="PROSITE" id="PS50109"/>
    </source>
</evidence>
<dbReference type="InterPro" id="IPR003594">
    <property type="entry name" value="HATPase_dom"/>
</dbReference>
<dbReference type="PANTHER" id="PTHR45528">
    <property type="entry name" value="SENSOR HISTIDINE KINASE CPXA"/>
    <property type="match status" value="1"/>
</dbReference>
<dbReference type="PRINTS" id="PR00344">
    <property type="entry name" value="BCTRLSENSOR"/>
</dbReference>
<keyword evidence="11 14" id="KW-1133">Transmembrane helix</keyword>
<dbReference type="InterPro" id="IPR058125">
    <property type="entry name" value="CpxA"/>
</dbReference>
<dbReference type="InterPro" id="IPR003660">
    <property type="entry name" value="HAMP_dom"/>
</dbReference>
<keyword evidence="9 17" id="KW-0418">Kinase</keyword>
<dbReference type="InterPro" id="IPR003661">
    <property type="entry name" value="HisK_dim/P_dom"/>
</dbReference>
<dbReference type="InterPro" id="IPR004358">
    <property type="entry name" value="Sig_transdc_His_kin-like_C"/>
</dbReference>
<feature type="domain" description="Histidine kinase" evidence="15">
    <location>
        <begin position="250"/>
        <end position="458"/>
    </location>
</feature>
<dbReference type="EMBL" id="JAUEOZ010000001">
    <property type="protein sequence ID" value="MDN2482252.1"/>
    <property type="molecule type" value="Genomic_DNA"/>
</dbReference>
<evidence type="ECO:0000256" key="7">
    <source>
        <dbReference type="ARBA" id="ARBA00022692"/>
    </source>
</evidence>
<keyword evidence="8" id="KW-0547">Nucleotide-binding</keyword>
<dbReference type="InterPro" id="IPR036890">
    <property type="entry name" value="HATPase_C_sf"/>
</dbReference>
<comment type="subcellular location">
    <subcellularLocation>
        <location evidence="2">Cell membrane</location>
        <topology evidence="2">Multi-pass membrane protein</topology>
    </subcellularLocation>
</comment>
<dbReference type="RefSeq" id="WP_289962245.1">
    <property type="nucleotide sequence ID" value="NZ_JAUEOZ010000001.1"/>
</dbReference>
<keyword evidence="5" id="KW-0597">Phosphoprotein</keyword>
<evidence type="ECO:0000256" key="8">
    <source>
        <dbReference type="ARBA" id="ARBA00022741"/>
    </source>
</evidence>
<dbReference type="SUPFAM" id="SSF55874">
    <property type="entry name" value="ATPase domain of HSP90 chaperone/DNA topoisomerase II/histidine kinase"/>
    <property type="match status" value="1"/>
</dbReference>
<evidence type="ECO:0000256" key="6">
    <source>
        <dbReference type="ARBA" id="ARBA00022679"/>
    </source>
</evidence>
<protein>
    <recommendedName>
        <fullName evidence="3">histidine kinase</fullName>
        <ecNumber evidence="3">2.7.13.3</ecNumber>
    </recommendedName>
</protein>
<reference evidence="17" key="1">
    <citation type="submission" date="2024-05" db="EMBL/GenBank/DDBJ databases">
        <title>Genome Sequences of Four Agar- Degrading Marine Bacteria.</title>
        <authorList>
            <person name="Phillips E.K."/>
            <person name="Shaffer J.C."/>
            <person name="Henson M.W."/>
            <person name="Temperton B."/>
            <person name="Thrash C.J."/>
            <person name="Martin M.O."/>
        </authorList>
    </citation>
    <scope>NUCLEOTIDE SEQUENCE</scope>
    <source>
        <strain evidence="17">EKP203</strain>
    </source>
</reference>
<sequence>MRLPKFSSLYGRIFAIFWFTIMLVVIAVLSLPHLDPRKVRDLTTEHAQRLDRLARNVENHYRMTTDLDVIIEDFNQQLNTSRHRKPSLYLVDGEGNILTQGDRSDYKRKVLKNFVSSTDLPEKAQQRLYGQWMLAGPVEVELANQQLQLYMGLRWNEPPPYLIRLFDKPFQLLMVVMAVSTPLLLWLAWALSQPARRLEQAARRVAKGEFVEDPKLEQGTREFRQAGQSFNQMVDAVNAMISGQQRLLSDISHELRSPLTRLRMASALAQRKQGESSELTRIDTEAQRLEQMISELLSLSRMQMDSHLSREQQPLSSLWEGLLDDAQFEAEQSGKALNFNAIPEQSISGNPKLLISALENVTRNAIRYADQVIQVHFSIEKESIVITVDDDGAGVPDDQLDQIFRPFYRVSTARDRDSGGTGLGLAITESAIRQHNGKIEAQPSPLGGLRVIISLPLS</sequence>
<dbReference type="InterPro" id="IPR058126">
    <property type="entry name" value="CpxA-like_HATPase"/>
</dbReference>
<feature type="transmembrane region" description="Helical" evidence="14">
    <location>
        <begin position="172"/>
        <end position="191"/>
    </location>
</feature>
<evidence type="ECO:0000256" key="3">
    <source>
        <dbReference type="ARBA" id="ARBA00012438"/>
    </source>
</evidence>
<evidence type="ECO:0000256" key="11">
    <source>
        <dbReference type="ARBA" id="ARBA00022989"/>
    </source>
</evidence>
<dbReference type="PROSITE" id="PS50885">
    <property type="entry name" value="HAMP"/>
    <property type="match status" value="1"/>
</dbReference>
<dbReference type="Pfam" id="PF00672">
    <property type="entry name" value="HAMP"/>
    <property type="match status" value="1"/>
</dbReference>
<dbReference type="PANTHER" id="PTHR45528:SF1">
    <property type="entry name" value="SENSOR HISTIDINE KINASE CPXA"/>
    <property type="match status" value="1"/>
</dbReference>
<organism evidence="17 18">
    <name type="scientific">Vibrio agarivorans</name>
    <dbReference type="NCBI Taxonomy" id="153622"/>
    <lineage>
        <taxon>Bacteria</taxon>
        <taxon>Pseudomonadati</taxon>
        <taxon>Pseudomonadota</taxon>
        <taxon>Gammaproteobacteria</taxon>
        <taxon>Vibrionales</taxon>
        <taxon>Vibrionaceae</taxon>
        <taxon>Vibrio</taxon>
    </lineage>
</organism>
<keyword evidence="12" id="KW-0902">Two-component regulatory system</keyword>
<dbReference type="Gene3D" id="3.30.450.210">
    <property type="entry name" value="Two-component sensor protein CpxA, periplasmic domain"/>
    <property type="match status" value="1"/>
</dbReference>
<keyword evidence="17" id="KW-0378">Hydrolase</keyword>
<comment type="caution">
    <text evidence="17">The sequence shown here is derived from an EMBL/GenBank/DDBJ whole genome shotgun (WGS) entry which is preliminary data.</text>
</comment>
<dbReference type="Pfam" id="PF02518">
    <property type="entry name" value="HATPase_c"/>
    <property type="match status" value="1"/>
</dbReference>
<feature type="transmembrane region" description="Helical" evidence="14">
    <location>
        <begin position="12"/>
        <end position="31"/>
    </location>
</feature>
<keyword evidence="18" id="KW-1185">Reference proteome</keyword>
<dbReference type="PROSITE" id="PS50109">
    <property type="entry name" value="HIS_KIN"/>
    <property type="match status" value="1"/>
</dbReference>
<evidence type="ECO:0000256" key="4">
    <source>
        <dbReference type="ARBA" id="ARBA00022475"/>
    </source>
</evidence>
<evidence type="ECO:0000313" key="18">
    <source>
        <dbReference type="Proteomes" id="UP001169719"/>
    </source>
</evidence>
<evidence type="ECO:0000256" key="13">
    <source>
        <dbReference type="ARBA" id="ARBA00023136"/>
    </source>
</evidence>
<dbReference type="SMART" id="SM00387">
    <property type="entry name" value="HATPase_c"/>
    <property type="match status" value="1"/>
</dbReference>
<proteinExistence type="predicted"/>
<keyword evidence="10" id="KW-0067">ATP-binding</keyword>
<evidence type="ECO:0000256" key="10">
    <source>
        <dbReference type="ARBA" id="ARBA00022840"/>
    </source>
</evidence>
<keyword evidence="6" id="KW-0808">Transferase</keyword>
<dbReference type="InterPro" id="IPR038515">
    <property type="entry name" value="CpxA_peri_sf"/>
</dbReference>
<evidence type="ECO:0000259" key="16">
    <source>
        <dbReference type="PROSITE" id="PS50885"/>
    </source>
</evidence>
<dbReference type="NCBIfam" id="NF007007">
    <property type="entry name" value="PRK09470.1"/>
    <property type="match status" value="1"/>
</dbReference>
<evidence type="ECO:0000256" key="5">
    <source>
        <dbReference type="ARBA" id="ARBA00022553"/>
    </source>
</evidence>
<dbReference type="CDD" id="cd00082">
    <property type="entry name" value="HisKA"/>
    <property type="match status" value="1"/>
</dbReference>
<dbReference type="EC" id="2.7.13.3" evidence="3"/>
<name>A0ABT7Y2M6_9VIBR</name>